<evidence type="ECO:0000313" key="1">
    <source>
        <dbReference type="EMBL" id="SFV58267.1"/>
    </source>
</evidence>
<dbReference type="AlphaFoldDB" id="A0A1W1BXR7"/>
<proteinExistence type="predicted"/>
<dbReference type="EMBL" id="FPHB01000042">
    <property type="protein sequence ID" value="SFV58267.1"/>
    <property type="molecule type" value="Genomic_DNA"/>
</dbReference>
<name>A0A1W1BXR7_9ZZZZ</name>
<sequence>METWKNKATGGTSANPAVLNYVGFSVGKKDVNGVIRSTGVFVPHVKPNKKMSDIRSAVVGKWSADFNTDTSCEYANPYNLRSEV</sequence>
<protein>
    <submittedName>
        <fullName evidence="1">Uncharacterized protein</fullName>
    </submittedName>
</protein>
<accession>A0A1W1BXR7</accession>
<organism evidence="1">
    <name type="scientific">hydrothermal vent metagenome</name>
    <dbReference type="NCBI Taxonomy" id="652676"/>
    <lineage>
        <taxon>unclassified sequences</taxon>
        <taxon>metagenomes</taxon>
        <taxon>ecological metagenomes</taxon>
    </lineage>
</organism>
<reference evidence="1" key="1">
    <citation type="submission" date="2016-10" db="EMBL/GenBank/DDBJ databases">
        <authorList>
            <person name="de Groot N.N."/>
        </authorList>
    </citation>
    <scope>NUCLEOTIDE SEQUENCE</scope>
</reference>
<gene>
    <name evidence="1" type="ORF">MNB_SM-7-1320</name>
</gene>